<dbReference type="InterPro" id="IPR036079">
    <property type="entry name" value="ATPase_csu/dsu_sf"/>
</dbReference>
<name>A0A151ACV8_9EURY</name>
<evidence type="ECO:0000256" key="1">
    <source>
        <dbReference type="ARBA" id="ARBA00006709"/>
    </source>
</evidence>
<evidence type="ECO:0000313" key="7">
    <source>
        <dbReference type="EMBL" id="KYH25197.1"/>
    </source>
</evidence>
<dbReference type="InterPro" id="IPR044911">
    <property type="entry name" value="V-type_ATPase_csu/dsu_dom_3"/>
</dbReference>
<keyword evidence="6" id="KW-1003">Cell membrane</keyword>
<dbReference type="AlphaFoldDB" id="A0A151ACV8"/>
<reference evidence="7 8" key="1">
    <citation type="submission" date="2016-02" db="EMBL/GenBank/DDBJ databases">
        <title>Genome sequence of Halalkalicoccus paucihalophilus DSM 24557.</title>
        <authorList>
            <person name="Poehlein A."/>
            <person name="Daniel R."/>
        </authorList>
    </citation>
    <scope>NUCLEOTIDE SEQUENCE [LARGE SCALE GENOMIC DNA]</scope>
    <source>
        <strain evidence="7 8">DSM 24557</strain>
    </source>
</reference>
<dbReference type="NCBIfam" id="TIGR02923">
    <property type="entry name" value="AhaC"/>
    <property type="match status" value="1"/>
</dbReference>
<organism evidence="7 8">
    <name type="scientific">Halalkalicoccus paucihalophilus</name>
    <dbReference type="NCBI Taxonomy" id="1008153"/>
    <lineage>
        <taxon>Archaea</taxon>
        <taxon>Methanobacteriati</taxon>
        <taxon>Methanobacteriota</taxon>
        <taxon>Stenosarchaea group</taxon>
        <taxon>Halobacteria</taxon>
        <taxon>Halobacteriales</taxon>
        <taxon>Halococcaceae</taxon>
        <taxon>Halalkalicoccus</taxon>
    </lineage>
</organism>
<dbReference type="NCBIfam" id="NF002265">
    <property type="entry name" value="PRK01198.1-1"/>
    <property type="match status" value="1"/>
</dbReference>
<sequence length="359" mass="40584">MSPRTRTIGSSNPEYVNARVRVRRAALFDEEEYRKLVRMGPSEIARFMEETEYESEINALGARHSGVDLIEYALHANLAKHFDDLLDWAEGRLYEFIANYLRKFDAWNVKTVIRGIYAGADPETIESDLIRAGEFSDREIDRLLEARSIEEVVDQLQGTIFGDPLEAAYEDYEGTDTLVPLENAADRTYYEHILDNVGAVSGEADDPVTRYAEFLRAEIDFRNARNALRLARTGAEIDPGEYFIEGGTLFERHELSGLVANREELLGRIEESTYGDRLDEALVGLREAEGQSLIAFEHALDTALSAYADRLANRYPMTIASVLSYILAKEREVDNIRAIARGREAGLSEEEITEELVIL</sequence>
<evidence type="ECO:0000313" key="8">
    <source>
        <dbReference type="Proteomes" id="UP000075321"/>
    </source>
</evidence>
<keyword evidence="3 6" id="KW-0375">Hydrogen ion transport</keyword>
<dbReference type="RefSeq" id="WP_066383569.1">
    <property type="nucleotide sequence ID" value="NZ_LTAZ01000007.1"/>
</dbReference>
<dbReference type="GO" id="GO:0046961">
    <property type="term" value="F:proton-transporting ATPase activity, rotational mechanism"/>
    <property type="evidence" value="ECO:0007669"/>
    <property type="project" value="InterPro"/>
</dbReference>
<evidence type="ECO:0000256" key="5">
    <source>
        <dbReference type="ARBA" id="ARBA00023310"/>
    </source>
</evidence>
<evidence type="ECO:0000256" key="6">
    <source>
        <dbReference type="HAMAP-Rule" id="MF_00314"/>
    </source>
</evidence>
<dbReference type="InterPro" id="IPR050873">
    <property type="entry name" value="V-ATPase_V0D/AC39_subunit"/>
</dbReference>
<dbReference type="GO" id="GO:0033179">
    <property type="term" value="C:proton-transporting V-type ATPase, V0 domain"/>
    <property type="evidence" value="ECO:0007669"/>
    <property type="project" value="InterPro"/>
</dbReference>
<keyword evidence="5 6" id="KW-0066">ATP synthesis</keyword>
<dbReference type="InterPro" id="IPR035067">
    <property type="entry name" value="V-type_ATPase_csu/dsu"/>
</dbReference>
<dbReference type="GO" id="GO:0005886">
    <property type="term" value="C:plasma membrane"/>
    <property type="evidence" value="ECO:0007669"/>
    <property type="project" value="UniProtKB-SubCell"/>
</dbReference>
<dbReference type="GO" id="GO:0046933">
    <property type="term" value="F:proton-transporting ATP synthase activity, rotational mechanism"/>
    <property type="evidence" value="ECO:0007669"/>
    <property type="project" value="UniProtKB-UniRule"/>
</dbReference>
<accession>A0A151ACV8</accession>
<proteinExistence type="inferred from homology"/>
<evidence type="ECO:0000256" key="3">
    <source>
        <dbReference type="ARBA" id="ARBA00022781"/>
    </source>
</evidence>
<dbReference type="EMBL" id="LTAZ01000007">
    <property type="protein sequence ID" value="KYH25197.1"/>
    <property type="molecule type" value="Genomic_DNA"/>
</dbReference>
<dbReference type="Proteomes" id="UP000075321">
    <property type="component" value="Unassembled WGS sequence"/>
</dbReference>
<keyword evidence="8" id="KW-1185">Reference proteome</keyword>
<dbReference type="InterPro" id="IPR014272">
    <property type="entry name" value="ATPase_V0-cplx_csu"/>
</dbReference>
<gene>
    <name evidence="6 7" type="primary">atpC</name>
    <name evidence="7" type="ORF">HAPAU_27810</name>
</gene>
<dbReference type="PANTHER" id="PTHR38682:SF1">
    <property type="entry name" value="V-TYPE ATP SYNTHASE SUBUNIT C"/>
    <property type="match status" value="1"/>
</dbReference>
<comment type="caution">
    <text evidence="7">The sequence shown here is derived from an EMBL/GenBank/DDBJ whole genome shotgun (WGS) entry which is preliminary data.</text>
</comment>
<evidence type="ECO:0000256" key="4">
    <source>
        <dbReference type="ARBA" id="ARBA00023065"/>
    </source>
</evidence>
<dbReference type="HAMAP" id="MF_00314">
    <property type="entry name" value="ATP_synth_C_arch"/>
    <property type="match status" value="1"/>
</dbReference>
<dbReference type="Gene3D" id="1.10.132.50">
    <property type="entry name" value="ATP synthase (C/AC39) subunit, domain 3"/>
    <property type="match status" value="1"/>
</dbReference>
<dbReference type="Gene3D" id="1.20.1690.10">
    <property type="entry name" value="V-type ATP synthase subunit C domain"/>
    <property type="match status" value="2"/>
</dbReference>
<comment type="subunit">
    <text evidence="6">Has multiple subunits with at least A(3), B(3), C, D, E, F, H, I and proteolipid K(x).</text>
</comment>
<comment type="subcellular location">
    <subcellularLocation>
        <location evidence="6">Cell membrane</location>
        <topology evidence="6">Peripheral membrane protein</topology>
    </subcellularLocation>
</comment>
<dbReference type="GO" id="GO:0042777">
    <property type="term" value="P:proton motive force-driven plasma membrane ATP synthesis"/>
    <property type="evidence" value="ECO:0007669"/>
    <property type="project" value="UniProtKB-UniRule"/>
</dbReference>
<dbReference type="PATRIC" id="fig|1008153.3.peg.2842"/>
<dbReference type="GO" id="GO:0005524">
    <property type="term" value="F:ATP binding"/>
    <property type="evidence" value="ECO:0007669"/>
    <property type="project" value="UniProtKB-UniRule"/>
</dbReference>
<evidence type="ECO:0000256" key="2">
    <source>
        <dbReference type="ARBA" id="ARBA00022448"/>
    </source>
</evidence>
<protein>
    <recommendedName>
        <fullName evidence="6">A-type ATP synthase subunit C</fullName>
    </recommendedName>
</protein>
<keyword evidence="2 6" id="KW-0813">Transport</keyword>
<dbReference type="PANTHER" id="PTHR38682">
    <property type="entry name" value="V-TYPE ATP SYNTHASE SUBUNIT C"/>
    <property type="match status" value="1"/>
</dbReference>
<dbReference type="InterPro" id="IPR002843">
    <property type="entry name" value="ATPase_V0-cplx_csu/dsu"/>
</dbReference>
<keyword evidence="4 6" id="KW-0406">Ion transport</keyword>
<dbReference type="OrthoDB" id="4272at2157"/>
<keyword evidence="6" id="KW-0472">Membrane</keyword>
<comment type="function">
    <text evidence="6">Component of the A-type ATP synthase that produces ATP from ADP in the presence of a proton gradient across the membrane.</text>
</comment>
<dbReference type="Pfam" id="PF01992">
    <property type="entry name" value="vATP-synt_AC39"/>
    <property type="match status" value="1"/>
</dbReference>
<comment type="similarity">
    <text evidence="1 6">Belongs to the V-ATPase V0D/AC39 subunit family.</text>
</comment>
<dbReference type="SUPFAM" id="SSF103486">
    <property type="entry name" value="V-type ATP synthase subunit C"/>
    <property type="match status" value="1"/>
</dbReference>